<name>A0A2P4Y4X8_9STRA</name>
<accession>A0A2P4Y4X8</accession>
<organism evidence="1 2">
    <name type="scientific">Phytophthora palmivora</name>
    <dbReference type="NCBI Taxonomy" id="4796"/>
    <lineage>
        <taxon>Eukaryota</taxon>
        <taxon>Sar</taxon>
        <taxon>Stramenopiles</taxon>
        <taxon>Oomycota</taxon>
        <taxon>Peronosporomycetes</taxon>
        <taxon>Peronosporales</taxon>
        <taxon>Peronosporaceae</taxon>
        <taxon>Phytophthora</taxon>
    </lineage>
</organism>
<dbReference type="EMBL" id="NCKW01005432">
    <property type="protein sequence ID" value="POM72860.1"/>
    <property type="molecule type" value="Genomic_DNA"/>
</dbReference>
<dbReference type="AlphaFoldDB" id="A0A2P4Y4X8"/>
<gene>
    <name evidence="1" type="ORF">PHPALM_10367</name>
</gene>
<protein>
    <submittedName>
        <fullName evidence="1">Uncharacterized protein</fullName>
    </submittedName>
</protein>
<dbReference type="OrthoDB" id="66095at2759"/>
<reference evidence="1 2" key="1">
    <citation type="journal article" date="2017" name="Genome Biol. Evol.">
        <title>Phytophthora megakarya and P. palmivora, closely related causal agents of cacao black pod rot, underwent increases in genome sizes and gene numbers by different mechanisms.</title>
        <authorList>
            <person name="Ali S.S."/>
            <person name="Shao J."/>
            <person name="Lary D.J."/>
            <person name="Kronmiller B."/>
            <person name="Shen D."/>
            <person name="Strem M.D."/>
            <person name="Amoako-Attah I."/>
            <person name="Akrofi A.Y."/>
            <person name="Begoude B.A."/>
            <person name="Ten Hoopen G.M."/>
            <person name="Coulibaly K."/>
            <person name="Kebe B.I."/>
            <person name="Melnick R.L."/>
            <person name="Guiltinan M.J."/>
            <person name="Tyler B.M."/>
            <person name="Meinhardt L.W."/>
            <person name="Bailey B.A."/>
        </authorList>
    </citation>
    <scope>NUCLEOTIDE SEQUENCE [LARGE SCALE GENOMIC DNA]</scope>
    <source>
        <strain evidence="2">sbr112.9</strain>
    </source>
</reference>
<evidence type="ECO:0000313" key="2">
    <source>
        <dbReference type="Proteomes" id="UP000237271"/>
    </source>
</evidence>
<proteinExistence type="predicted"/>
<dbReference type="Proteomes" id="UP000237271">
    <property type="component" value="Unassembled WGS sequence"/>
</dbReference>
<sequence>MVTPGTDEGVFLVDDTIFSASEAHQVTHEEQLAAIQPRPMNEILYIASVVAQHQFPIDVVNNILEFA</sequence>
<keyword evidence="2" id="KW-1185">Reference proteome</keyword>
<evidence type="ECO:0000313" key="1">
    <source>
        <dbReference type="EMBL" id="POM72860.1"/>
    </source>
</evidence>
<comment type="caution">
    <text evidence="1">The sequence shown here is derived from an EMBL/GenBank/DDBJ whole genome shotgun (WGS) entry which is preliminary data.</text>
</comment>
<feature type="non-terminal residue" evidence="1">
    <location>
        <position position="67"/>
    </location>
</feature>